<dbReference type="GO" id="GO:0016829">
    <property type="term" value="F:lyase activity"/>
    <property type="evidence" value="ECO:0007669"/>
    <property type="project" value="UniProtKB-KW"/>
</dbReference>
<comment type="caution">
    <text evidence="1">The sequence shown here is derived from an EMBL/GenBank/DDBJ whole genome shotgun (WGS) entry which is preliminary data.</text>
</comment>
<accession>A0ABS8R0Z0</accession>
<dbReference type="RefSeq" id="WP_231809617.1">
    <property type="nucleotide sequence ID" value="NZ_JAJOZG010000012.1"/>
</dbReference>
<reference evidence="1 2" key="1">
    <citation type="journal article" date="2022" name="Int. J. Syst. Evol. Microbiol.">
        <title>Pseudomonas petroselini sp. nov., a pathogen causing bacterial rot of parsley in Japan.</title>
        <authorList>
            <person name="Sawada H."/>
            <person name="Fujikawa T."/>
            <person name="Osada S."/>
            <person name="Satou M."/>
        </authorList>
    </citation>
    <scope>NUCLEOTIDE SEQUENCE [LARGE SCALE GENOMIC DNA]</scope>
    <source>
        <strain evidence="1 2">MAFF 311096</strain>
    </source>
</reference>
<keyword evidence="2" id="KW-1185">Reference proteome</keyword>
<protein>
    <submittedName>
        <fullName evidence="1">Isocitrate lyase/phosphoenolpyruvate mutase family protein</fullName>
    </submittedName>
</protein>
<dbReference type="EMBL" id="JAJOZI010000162">
    <property type="protein sequence ID" value="MCD7041645.1"/>
    <property type="molecule type" value="Genomic_DNA"/>
</dbReference>
<reference evidence="1 2" key="2">
    <citation type="journal article" date="2023" name="Plant Pathol.">
        <title>Dismantling and reorganizing Pseudomonas marginalis sensu#lato.</title>
        <authorList>
            <person name="Sawada H."/>
            <person name="Fujikawa T."/>
            <person name="Satou M."/>
        </authorList>
    </citation>
    <scope>NUCLEOTIDE SEQUENCE [LARGE SCALE GENOMIC DNA]</scope>
    <source>
        <strain evidence="1 2">MAFF 311096</strain>
    </source>
</reference>
<evidence type="ECO:0000313" key="2">
    <source>
        <dbReference type="Proteomes" id="UP001154922"/>
    </source>
</evidence>
<dbReference type="Proteomes" id="UP001154922">
    <property type="component" value="Unassembled WGS sequence"/>
</dbReference>
<evidence type="ECO:0000313" key="1">
    <source>
        <dbReference type="EMBL" id="MCD7041645.1"/>
    </source>
</evidence>
<keyword evidence="1" id="KW-0456">Lyase</keyword>
<sequence>MEFNPKSKKDDFSEFGLKVYDEFTPVDEKDSEQYALDKLFCEIVHGSCVYFIPGPKNLGIVVGILGQYVATLNVPANTSDFPFTELNDLGHAIVIESGHAKRISYRGLAKMAFERMPTTS</sequence>
<proteinExistence type="predicted"/>
<name>A0ABS8R0Z0_9PSED</name>
<gene>
    <name evidence="1" type="ORF">LRQ20_25455</name>
</gene>
<organism evidence="1 2">
    <name type="scientific">Pseudomonas petroselini</name>
    <dbReference type="NCBI Taxonomy" id="2899822"/>
    <lineage>
        <taxon>Bacteria</taxon>
        <taxon>Pseudomonadati</taxon>
        <taxon>Pseudomonadota</taxon>
        <taxon>Gammaproteobacteria</taxon>
        <taxon>Pseudomonadales</taxon>
        <taxon>Pseudomonadaceae</taxon>
        <taxon>Pseudomonas</taxon>
    </lineage>
</organism>